<evidence type="ECO:0000313" key="1">
    <source>
        <dbReference type="EMBL" id="POR36778.1"/>
    </source>
</evidence>
<dbReference type="OrthoDB" id="771136at2759"/>
<comment type="caution">
    <text evidence="1">The sequence shown here is derived from an EMBL/GenBank/DDBJ whole genome shotgun (WGS) entry which is preliminary data.</text>
</comment>
<organism evidence="1 2">
    <name type="scientific">Tolypocladium paradoxum</name>
    <dbReference type="NCBI Taxonomy" id="94208"/>
    <lineage>
        <taxon>Eukaryota</taxon>
        <taxon>Fungi</taxon>
        <taxon>Dikarya</taxon>
        <taxon>Ascomycota</taxon>
        <taxon>Pezizomycotina</taxon>
        <taxon>Sordariomycetes</taxon>
        <taxon>Hypocreomycetidae</taxon>
        <taxon>Hypocreales</taxon>
        <taxon>Ophiocordycipitaceae</taxon>
        <taxon>Tolypocladium</taxon>
    </lineage>
</organism>
<protein>
    <submittedName>
        <fullName evidence="1">Secreted aspartic proteinase</fullName>
    </submittedName>
</protein>
<dbReference type="Proteomes" id="UP000237481">
    <property type="component" value="Unassembled WGS sequence"/>
</dbReference>
<feature type="non-terminal residue" evidence="1">
    <location>
        <position position="291"/>
    </location>
</feature>
<accession>A0A2S4L2W2</accession>
<name>A0A2S4L2W2_9HYPO</name>
<feature type="non-terminal residue" evidence="1">
    <location>
        <position position="1"/>
    </location>
</feature>
<dbReference type="STRING" id="94208.A0A2S4L2W2"/>
<gene>
    <name evidence="1" type="ORF">TPAR_03064</name>
</gene>
<reference evidence="1 2" key="1">
    <citation type="submission" date="2018-01" db="EMBL/GenBank/DDBJ databases">
        <title>Harnessing the power of phylogenomics to disentangle the directionality and signatures of interkingdom host jumping in the parasitic fungal genus Tolypocladium.</title>
        <authorList>
            <person name="Quandt C.A."/>
            <person name="Patterson W."/>
            <person name="Spatafora J.W."/>
        </authorList>
    </citation>
    <scope>NUCLEOTIDE SEQUENCE [LARGE SCALE GENOMIC DNA]</scope>
    <source>
        <strain evidence="1 2">NRBC 100945</strain>
    </source>
</reference>
<proteinExistence type="predicted"/>
<dbReference type="AlphaFoldDB" id="A0A2S4L2W2"/>
<sequence length="291" mass="29894">TVTSRTRDVCTTKPTITTSKPLTTPNWHNTTAPPTYTSTFTTQTAYTVTSCPPYVTSCPIGSVTTETITGTVTWAPGQGNSTKEPAITADPTPSITSVFTTTKTHTITDCRGKGHCSKGHVTTEVLTSTTYLCPESTATWTIPRTHICGDGEHGCTAGQTITTTHVVTIVPITPGPEPTPVPGCSGCSMPPVVTTPAVQTSALPTTQVPSVPPVQTSALPTMQVQSVPPVQTLPINTIPGTISTVTRPTSSPCTTCGPATSIPPVLTAGAAEWRAPGVAALAMGVLAVVAM</sequence>
<evidence type="ECO:0000313" key="2">
    <source>
        <dbReference type="Proteomes" id="UP000237481"/>
    </source>
</evidence>
<dbReference type="EMBL" id="PKSG01000302">
    <property type="protein sequence ID" value="POR36778.1"/>
    <property type="molecule type" value="Genomic_DNA"/>
</dbReference>
<keyword evidence="2" id="KW-1185">Reference proteome</keyword>